<sequence>MDLTTALHGNRDVNQKMASKMADNVEARSVFDVAAAQANKLSQQLSPQSSKATSANGPCFLTNVLTVDERNNFNVTDISHVIIKVENSIKKMAIKRGKTVSMIYDLSENSVFTKKSEVHLEIKPFGLMSTPVLLLQLRKEDIDIALHALRMP</sequence>
<reference evidence="1" key="1">
    <citation type="journal article" date="2013" name="Genetics">
        <title>The draft genome and transcriptome of Panagrellus redivivus are shaped by the harsh demands of a free-living lifestyle.</title>
        <authorList>
            <person name="Srinivasan J."/>
            <person name="Dillman A.R."/>
            <person name="Macchietto M.G."/>
            <person name="Heikkinen L."/>
            <person name="Lakso M."/>
            <person name="Fracchia K.M."/>
            <person name="Antoshechkin I."/>
            <person name="Mortazavi A."/>
            <person name="Wong G."/>
            <person name="Sternberg P.W."/>
        </authorList>
    </citation>
    <scope>NUCLEOTIDE SEQUENCE [LARGE SCALE GENOMIC DNA]</scope>
    <source>
        <strain evidence="1">MT8872</strain>
    </source>
</reference>
<reference evidence="2" key="2">
    <citation type="submission" date="2020-10" db="UniProtKB">
        <authorList>
            <consortium name="WormBaseParasite"/>
        </authorList>
    </citation>
    <scope>IDENTIFICATION</scope>
</reference>
<dbReference type="Proteomes" id="UP000492821">
    <property type="component" value="Unassembled WGS sequence"/>
</dbReference>
<organism evidence="1 2">
    <name type="scientific">Panagrellus redivivus</name>
    <name type="common">Microworm</name>
    <dbReference type="NCBI Taxonomy" id="6233"/>
    <lineage>
        <taxon>Eukaryota</taxon>
        <taxon>Metazoa</taxon>
        <taxon>Ecdysozoa</taxon>
        <taxon>Nematoda</taxon>
        <taxon>Chromadorea</taxon>
        <taxon>Rhabditida</taxon>
        <taxon>Tylenchina</taxon>
        <taxon>Panagrolaimomorpha</taxon>
        <taxon>Panagrolaimoidea</taxon>
        <taxon>Panagrolaimidae</taxon>
        <taxon>Panagrellus</taxon>
    </lineage>
</organism>
<keyword evidence="1" id="KW-1185">Reference proteome</keyword>
<accession>A0A7E4VV45</accession>
<evidence type="ECO:0000313" key="2">
    <source>
        <dbReference type="WBParaSite" id="Pan_g3711.t1"/>
    </source>
</evidence>
<evidence type="ECO:0000313" key="1">
    <source>
        <dbReference type="Proteomes" id="UP000492821"/>
    </source>
</evidence>
<protein>
    <submittedName>
        <fullName evidence="2">Ubiquitin-like domain-containing protein</fullName>
    </submittedName>
</protein>
<dbReference type="AlphaFoldDB" id="A0A7E4VV45"/>
<name>A0A7E4VV45_PANRE</name>
<proteinExistence type="predicted"/>
<dbReference type="WBParaSite" id="Pan_g3711.t1">
    <property type="protein sequence ID" value="Pan_g3711.t1"/>
    <property type="gene ID" value="Pan_g3711"/>
</dbReference>